<evidence type="ECO:0000313" key="4">
    <source>
        <dbReference type="Proteomes" id="UP001303046"/>
    </source>
</evidence>
<gene>
    <name evidence="3" type="primary">Necator_chrIII.g12681</name>
    <name evidence="3" type="ORF">RB195_011914</name>
</gene>
<feature type="compositionally biased region" description="Basic and acidic residues" evidence="1">
    <location>
        <begin position="923"/>
        <end position="933"/>
    </location>
</feature>
<sequence length="1100" mass="121431">MKETPKFSSLNAFSCSVVIDHIRLLIISAKGLSVGSFKPVKKVPSEVSWNMSKELDDDFCSPKPSVSFPAAPRRPEKKGNVQSLPVISVPCSSLSSVLEKTEHSTDSKLSPLSDTCAICSKNLQHLNDLRKVAHVNKCLDAQESTTNHAKATEKWNNTIDCPMCGEPQPPGPHRAAHAKRCGKAHKIPPKELLKLMDIQSRLSDAKKRASMAHTKAQVPIKKEVAPPKLQGAPKSVFDENLQLAQAISASMSTDCLETSQSPSPQFTRLVDPNEKKRKRPRSYAVVELAPRSCKCEILEKVHNRFLEAFKVKKTNGDADSHTEVCRRRYNRTSVFMQYQTRLLDKLERLERLSDDLSHLFGNETTSDIQIQCRDGSLKAHRAVLYARTSMMGKTPSQPSISSIDVTESLKIVSSWLRYVYSGRIEWNSEDHESIQKLAELYGPDDLVPLCVRMKAPVHSFGATATSSLEIEPISTCSSTEEKKDEETATKTEITPIESSNAGTGSEIVVPKILMVDLNEPETAMDAESSQTMDLEDPLQGIMLANTSGNSSADSSCCIIEDNVMSVDQEVNQVDISAGKQADDVACTSSSEQREAASSSQEISGDLQITIKIPEELCTPQPSAAGKSPDVFEEKDGDVDANEMNAADDFSWNLTPLRPSAVVDRRSSGRQSLRNSGLRLSFDNAAEAPGANGDLEIFEPTKSSNNVTVVNIDDEPCLKEIPDPTPAENQNEQPDISYGNEYFNYHDPFMEPWYEPVEMSQQSVSQPLEIEDEATASVPKSPVHETSVTSRRGSKIVDSKESSNGSEKVATVDHQLCDNEVSSENSFTVRPNSPHFVPPLAHSTPAQPARKKAKFGSNVKILKTSDITPMPNYEGMTDEELKRELKKFGLKPMGRKRAVAMLKRIYDEVHPVIDPTTPTVRPLILEKSDSDTPRASRQAKTRNGKPKNKVFTVPAESETVVSNVAVRPLSTVEEIGRENDDPEDEDFVDFGDKTLNEPRAEPPEESMIDDTGILPTDLEGMTRTFLTWLRHPENDQLYNHLLSLQPVLIEELHLRMSRADSAVCCIPKKALANILDRLGVTFSLPQTHGGRRANGVRRAGK</sequence>
<dbReference type="Proteomes" id="UP001303046">
    <property type="component" value="Unassembled WGS sequence"/>
</dbReference>
<dbReference type="EMBL" id="JAVFWL010000003">
    <property type="protein sequence ID" value="KAK6745479.1"/>
    <property type="molecule type" value="Genomic_DNA"/>
</dbReference>
<name>A0ABR1D4T8_NECAM</name>
<evidence type="ECO:0000256" key="1">
    <source>
        <dbReference type="SAM" id="MobiDB-lite"/>
    </source>
</evidence>
<dbReference type="PANTHER" id="PTHR21541:SF3">
    <property type="entry name" value="STRUCTURE-SPECIFIC ENDONUCLEASE SUBUNIT SLX4"/>
    <property type="match status" value="1"/>
</dbReference>
<dbReference type="PROSITE" id="PS50097">
    <property type="entry name" value="BTB"/>
    <property type="match status" value="1"/>
</dbReference>
<keyword evidence="4" id="KW-1185">Reference proteome</keyword>
<feature type="compositionally biased region" description="Polar residues" evidence="1">
    <location>
        <begin position="819"/>
        <end position="830"/>
    </location>
</feature>
<reference evidence="3 4" key="1">
    <citation type="submission" date="2023-08" db="EMBL/GenBank/DDBJ databases">
        <title>A Necator americanus chromosomal reference genome.</title>
        <authorList>
            <person name="Ilik V."/>
            <person name="Petrzelkova K.J."/>
            <person name="Pardy F."/>
            <person name="Fuh T."/>
            <person name="Niatou-Singa F.S."/>
            <person name="Gouil Q."/>
            <person name="Baker L."/>
            <person name="Ritchie M.E."/>
            <person name="Jex A.R."/>
            <person name="Gazzola D."/>
            <person name="Li H."/>
            <person name="Toshio Fujiwara R."/>
            <person name="Zhan B."/>
            <person name="Aroian R.V."/>
            <person name="Pafco B."/>
            <person name="Schwarz E.M."/>
        </authorList>
    </citation>
    <scope>NUCLEOTIDE SEQUENCE [LARGE SCALE GENOMIC DNA]</scope>
    <source>
        <strain evidence="3 4">Aroian</strain>
        <tissue evidence="3">Whole animal</tissue>
    </source>
</reference>
<dbReference type="Pfam" id="PF00651">
    <property type="entry name" value="BTB"/>
    <property type="match status" value="1"/>
</dbReference>
<dbReference type="Gene3D" id="3.30.710.10">
    <property type="entry name" value="Potassium Channel Kv1.1, Chain A"/>
    <property type="match status" value="1"/>
</dbReference>
<organism evidence="3 4">
    <name type="scientific">Necator americanus</name>
    <name type="common">Human hookworm</name>
    <dbReference type="NCBI Taxonomy" id="51031"/>
    <lineage>
        <taxon>Eukaryota</taxon>
        <taxon>Metazoa</taxon>
        <taxon>Ecdysozoa</taxon>
        <taxon>Nematoda</taxon>
        <taxon>Chromadorea</taxon>
        <taxon>Rhabditida</taxon>
        <taxon>Rhabditina</taxon>
        <taxon>Rhabditomorpha</taxon>
        <taxon>Strongyloidea</taxon>
        <taxon>Ancylostomatidae</taxon>
        <taxon>Bunostominae</taxon>
        <taxon>Necator</taxon>
    </lineage>
</organism>
<comment type="caution">
    <text evidence="3">The sequence shown here is derived from an EMBL/GenBank/DDBJ whole genome shotgun (WGS) entry which is preliminary data.</text>
</comment>
<dbReference type="InterPro" id="IPR000210">
    <property type="entry name" value="BTB/POZ_dom"/>
</dbReference>
<protein>
    <recommendedName>
        <fullName evidence="2">BTB domain-containing protein</fullName>
    </recommendedName>
</protein>
<proteinExistence type="predicted"/>
<feature type="region of interest" description="Disordered" evidence="1">
    <location>
        <begin position="922"/>
        <end position="947"/>
    </location>
</feature>
<feature type="domain" description="BTB" evidence="2">
    <location>
        <begin position="366"/>
        <end position="428"/>
    </location>
</feature>
<evidence type="ECO:0000313" key="3">
    <source>
        <dbReference type="EMBL" id="KAK6745479.1"/>
    </source>
</evidence>
<feature type="compositionally biased region" description="Basic and acidic residues" evidence="1">
    <location>
        <begin position="479"/>
        <end position="489"/>
    </location>
</feature>
<accession>A0ABR1D4T8</accession>
<dbReference type="InterPro" id="IPR011333">
    <property type="entry name" value="SKP1/BTB/POZ_sf"/>
</dbReference>
<dbReference type="PANTHER" id="PTHR21541">
    <property type="entry name" value="BTB POZ DOMAIN CONTAINING 12"/>
    <property type="match status" value="1"/>
</dbReference>
<dbReference type="CDD" id="cd22999">
    <property type="entry name" value="SAP_SLX4"/>
    <property type="match status" value="1"/>
</dbReference>
<feature type="compositionally biased region" description="Basic residues" evidence="1">
    <location>
        <begin position="936"/>
        <end position="947"/>
    </location>
</feature>
<feature type="region of interest" description="Disordered" evidence="1">
    <location>
        <begin position="475"/>
        <end position="502"/>
    </location>
</feature>
<feature type="region of interest" description="Disordered" evidence="1">
    <location>
        <begin position="715"/>
        <end position="735"/>
    </location>
</feature>
<evidence type="ECO:0000259" key="2">
    <source>
        <dbReference type="PROSITE" id="PS50097"/>
    </source>
</evidence>
<feature type="region of interest" description="Disordered" evidence="1">
    <location>
        <begin position="772"/>
        <end position="854"/>
    </location>
</feature>
<feature type="compositionally biased region" description="Polar residues" evidence="1">
    <location>
        <begin position="255"/>
        <end position="266"/>
    </location>
</feature>
<feature type="region of interest" description="Disordered" evidence="1">
    <location>
        <begin position="255"/>
        <end position="280"/>
    </location>
</feature>
<dbReference type="SUPFAM" id="SSF54695">
    <property type="entry name" value="POZ domain"/>
    <property type="match status" value="1"/>
</dbReference>